<dbReference type="GO" id="GO:0010181">
    <property type="term" value="F:FMN binding"/>
    <property type="evidence" value="ECO:0007669"/>
    <property type="project" value="InterPro"/>
</dbReference>
<evidence type="ECO:0000313" key="3">
    <source>
        <dbReference type="EMBL" id="ROT42159.1"/>
    </source>
</evidence>
<dbReference type="InterPro" id="IPR012349">
    <property type="entry name" value="Split_barrel_FMN-bd"/>
</dbReference>
<dbReference type="GeneID" id="39584234"/>
<dbReference type="SUPFAM" id="SSF50475">
    <property type="entry name" value="FMN-binding split barrel"/>
    <property type="match status" value="1"/>
</dbReference>
<accession>A0A3N2Q5U8</accession>
<keyword evidence="4" id="KW-1185">Reference proteome</keyword>
<dbReference type="OrthoDB" id="5394411at2759"/>
<dbReference type="Proteomes" id="UP000272025">
    <property type="component" value="Unassembled WGS sequence"/>
</dbReference>
<dbReference type="STRING" id="1314773.A0A3N2Q5U8"/>
<dbReference type="Gene3D" id="2.30.110.10">
    <property type="entry name" value="Electron Transport, Fmn-binding Protein, Chain A"/>
    <property type="match status" value="1"/>
</dbReference>
<evidence type="ECO:0000256" key="1">
    <source>
        <dbReference type="SAM" id="MobiDB-lite"/>
    </source>
</evidence>
<dbReference type="AlphaFoldDB" id="A0A3N2Q5U8"/>
<gene>
    <name evidence="3" type="ORF">SODALDRAFT_8875</name>
</gene>
<organism evidence="3 4">
    <name type="scientific">Sodiomyces alkalinus (strain CBS 110278 / VKM F-3762 / F11)</name>
    <name type="common">Alkaliphilic filamentous fungus</name>
    <dbReference type="NCBI Taxonomy" id="1314773"/>
    <lineage>
        <taxon>Eukaryota</taxon>
        <taxon>Fungi</taxon>
        <taxon>Dikarya</taxon>
        <taxon>Ascomycota</taxon>
        <taxon>Pezizomycotina</taxon>
        <taxon>Sordariomycetes</taxon>
        <taxon>Hypocreomycetidae</taxon>
        <taxon>Glomerellales</taxon>
        <taxon>Plectosphaerellaceae</taxon>
        <taxon>Sodiomyces</taxon>
    </lineage>
</organism>
<name>A0A3N2Q5U8_SODAK</name>
<proteinExistence type="predicted"/>
<feature type="compositionally biased region" description="Gly residues" evidence="1">
    <location>
        <begin position="314"/>
        <end position="325"/>
    </location>
</feature>
<evidence type="ECO:0000259" key="2">
    <source>
        <dbReference type="Pfam" id="PF12766"/>
    </source>
</evidence>
<feature type="region of interest" description="Disordered" evidence="1">
    <location>
        <begin position="245"/>
        <end position="264"/>
    </location>
</feature>
<dbReference type="PANTHER" id="PTHR28243:SF1">
    <property type="entry name" value="PYRIDOXAMINE 5'-PHOSPHATE OXIDASE ALR4036 FAMILY FMN-BINDING DOMAIN-CONTAINING PROTEIN"/>
    <property type="match status" value="1"/>
</dbReference>
<feature type="region of interest" description="Disordered" evidence="1">
    <location>
        <begin position="308"/>
        <end position="337"/>
    </location>
</feature>
<dbReference type="RefSeq" id="XP_028469965.1">
    <property type="nucleotide sequence ID" value="XM_028615757.1"/>
</dbReference>
<evidence type="ECO:0000313" key="4">
    <source>
        <dbReference type="Proteomes" id="UP000272025"/>
    </source>
</evidence>
<reference evidence="3 4" key="1">
    <citation type="journal article" date="2018" name="Mol. Ecol.">
        <title>The obligate alkalophilic soda-lake fungus Sodiomyces alkalinus has shifted to a protein diet.</title>
        <authorList>
            <person name="Grum-Grzhimaylo A.A."/>
            <person name="Falkoski D.L."/>
            <person name="van den Heuvel J."/>
            <person name="Valero-Jimenez C.A."/>
            <person name="Min B."/>
            <person name="Choi I.G."/>
            <person name="Lipzen A."/>
            <person name="Daum C.G."/>
            <person name="Aanen D.K."/>
            <person name="Tsang A."/>
            <person name="Henrissat B."/>
            <person name="Bilanenko E.N."/>
            <person name="de Vries R.P."/>
            <person name="van Kan J.A.L."/>
            <person name="Grigoriev I.V."/>
            <person name="Debets A.J.M."/>
        </authorList>
    </citation>
    <scope>NUCLEOTIDE SEQUENCE [LARGE SCALE GENOMIC DNA]</scope>
    <source>
        <strain evidence="3 4">F11</strain>
    </source>
</reference>
<protein>
    <recommendedName>
        <fullName evidence="2">Pyridoxamine 5'-phosphate oxidase Alr4036 family FMN-binding domain-containing protein</fullName>
    </recommendedName>
</protein>
<sequence length="346" mass="37790">MRRLSPKSLTFHIDRRHKTMTSTAPPAPWRALFLDHVNTTSNNGAEPMEFTLATLHPLPLPSSPSPPSPPAQTYVPRARTCVFRGMFGTLPPNERNTAPRNREGVDSDMVAFTTDARMAKVPDFFGAAAPRAGTLGSGGGGPVEAVFWAPGRKGEGEGEGERGKEVMTQWRIRGEAYVVGPDIEGGDEGPGEGERGREWGEEKLKRFLLSQMRDATGEGGEGFSFAREVTAHFGNLGPLMRGSFANPPPGTPISSEGTDDPAERVGRRVEDLHDPVARGNFRVVIIVPREVDQVDLRDPQRPRRWLYRRVRAEPGGGDDGLVGGEGKAKEAGRVRDGQWEKIEVWP</sequence>
<feature type="domain" description="Pyridoxamine 5'-phosphate oxidase Alr4036 family FMN-binding" evidence="2">
    <location>
        <begin position="27"/>
        <end position="151"/>
    </location>
</feature>
<dbReference type="PANTHER" id="PTHR28243">
    <property type="entry name" value="AGL049CP"/>
    <property type="match status" value="1"/>
</dbReference>
<feature type="compositionally biased region" description="Basic and acidic residues" evidence="1">
    <location>
        <begin position="326"/>
        <end position="337"/>
    </location>
</feature>
<dbReference type="EMBL" id="ML119051">
    <property type="protein sequence ID" value="ROT42159.1"/>
    <property type="molecule type" value="Genomic_DNA"/>
</dbReference>
<dbReference type="Pfam" id="PF12766">
    <property type="entry name" value="Pyridox_oxase_2"/>
    <property type="match status" value="1"/>
</dbReference>
<dbReference type="InterPro" id="IPR024624">
    <property type="entry name" value="Pyridox_Oxase_Alr4036_FMN-bd"/>
</dbReference>